<dbReference type="InterPro" id="IPR020456">
    <property type="entry name" value="Acylphosphatase"/>
</dbReference>
<dbReference type="PANTHER" id="PTHR47268">
    <property type="entry name" value="ACYLPHOSPHATASE"/>
    <property type="match status" value="1"/>
</dbReference>
<proteinExistence type="inferred from homology"/>
<keyword evidence="4" id="KW-0378">Hydrolase</keyword>
<dbReference type="Pfam" id="PF00708">
    <property type="entry name" value="Acylphosphatase"/>
    <property type="match status" value="1"/>
</dbReference>
<name>B3EK14_CHLPB</name>
<feature type="region of interest" description="Disordered" evidence="6">
    <location>
        <begin position="1"/>
        <end position="20"/>
    </location>
</feature>
<feature type="domain" description="Acylphosphatase-like" evidence="7">
    <location>
        <begin position="37"/>
        <end position="124"/>
    </location>
</feature>
<evidence type="ECO:0000256" key="1">
    <source>
        <dbReference type="ARBA" id="ARBA00005614"/>
    </source>
</evidence>
<evidence type="ECO:0000256" key="5">
    <source>
        <dbReference type="RuleBase" id="RU004168"/>
    </source>
</evidence>
<dbReference type="NCBIfam" id="NF011017">
    <property type="entry name" value="PRK14445.1"/>
    <property type="match status" value="1"/>
</dbReference>
<dbReference type="PROSITE" id="PS51160">
    <property type="entry name" value="ACYLPHOSPHATASE_3"/>
    <property type="match status" value="1"/>
</dbReference>
<evidence type="ECO:0000259" key="7">
    <source>
        <dbReference type="PROSITE" id="PS51160"/>
    </source>
</evidence>
<dbReference type="SUPFAM" id="SSF54975">
    <property type="entry name" value="Acylphosphatase/BLUF domain-like"/>
    <property type="match status" value="1"/>
</dbReference>
<dbReference type="InterPro" id="IPR001792">
    <property type="entry name" value="Acylphosphatase-like_dom"/>
</dbReference>
<dbReference type="PRINTS" id="PR00112">
    <property type="entry name" value="ACYLPHPHTASE"/>
</dbReference>
<dbReference type="HOGENOM" id="CLU_141932_1_0_10"/>
<accession>B3EK14</accession>
<protein>
    <recommendedName>
        <fullName evidence="2 4">acylphosphatase</fullName>
        <ecNumber evidence="2 4">3.6.1.7</ecNumber>
    </recommendedName>
</protein>
<comment type="similarity">
    <text evidence="1 5">Belongs to the acylphosphatase family.</text>
</comment>
<evidence type="ECO:0000256" key="3">
    <source>
        <dbReference type="ARBA" id="ARBA00047645"/>
    </source>
</evidence>
<dbReference type="EC" id="3.6.1.7" evidence="2 4"/>
<dbReference type="PROSITE" id="PS00150">
    <property type="entry name" value="ACYLPHOSPHATASE_1"/>
    <property type="match status" value="1"/>
</dbReference>
<dbReference type="KEGG" id="cpb:Cphamn1_0099"/>
<evidence type="ECO:0000256" key="4">
    <source>
        <dbReference type="PROSITE-ProRule" id="PRU00520"/>
    </source>
</evidence>
<gene>
    <name evidence="8" type="ordered locus">Cphamn1_0099</name>
</gene>
<sequence length="124" mass="13889">MRRKTEARKESGSSLGPVKSEHLFHRMHDFRNYMEKRVLATVYGLVQGVGFRMFVKRRASQTGLKGTVRNMPNGTVEIDAQGPEGLVNELLKNVRTGPPASKVSALDVVPQPPDHTMKGFRIMQ</sequence>
<dbReference type="AlphaFoldDB" id="B3EK14"/>
<evidence type="ECO:0000313" key="8">
    <source>
        <dbReference type="EMBL" id="ACE03082.1"/>
    </source>
</evidence>
<feature type="active site" evidence="4">
    <location>
        <position position="70"/>
    </location>
</feature>
<feature type="active site" evidence="4">
    <location>
        <position position="52"/>
    </location>
</feature>
<comment type="catalytic activity">
    <reaction evidence="3 4">
        <text>an acyl phosphate + H2O = a carboxylate + phosphate + H(+)</text>
        <dbReference type="Rhea" id="RHEA:14965"/>
        <dbReference type="ChEBI" id="CHEBI:15377"/>
        <dbReference type="ChEBI" id="CHEBI:15378"/>
        <dbReference type="ChEBI" id="CHEBI:29067"/>
        <dbReference type="ChEBI" id="CHEBI:43474"/>
        <dbReference type="ChEBI" id="CHEBI:59918"/>
        <dbReference type="EC" id="3.6.1.7"/>
    </reaction>
</comment>
<evidence type="ECO:0000256" key="6">
    <source>
        <dbReference type="SAM" id="MobiDB-lite"/>
    </source>
</evidence>
<organism evidence="8">
    <name type="scientific">Chlorobium phaeobacteroides (strain BS1)</name>
    <dbReference type="NCBI Taxonomy" id="331678"/>
    <lineage>
        <taxon>Bacteria</taxon>
        <taxon>Pseudomonadati</taxon>
        <taxon>Chlorobiota</taxon>
        <taxon>Chlorobiia</taxon>
        <taxon>Chlorobiales</taxon>
        <taxon>Chlorobiaceae</taxon>
        <taxon>Chlorobium/Pelodictyon group</taxon>
        <taxon>Chlorobium</taxon>
    </lineage>
</organism>
<reference evidence="8" key="1">
    <citation type="submission" date="2008-06" db="EMBL/GenBank/DDBJ databases">
        <title>Complete sequence of Chlorobium phaeobacteroides BS1.</title>
        <authorList>
            <consortium name="US DOE Joint Genome Institute"/>
            <person name="Lucas S."/>
            <person name="Copeland A."/>
            <person name="Lapidus A."/>
            <person name="Glavina del Rio T."/>
            <person name="Dalin E."/>
            <person name="Tice H."/>
            <person name="Bruce D."/>
            <person name="Goodwin L."/>
            <person name="Pitluck S."/>
            <person name="Schmutz J."/>
            <person name="Larimer F."/>
            <person name="Land M."/>
            <person name="Hauser L."/>
            <person name="Kyrpides N."/>
            <person name="Ovchinnikova G."/>
            <person name="Li T."/>
            <person name="Liu Z."/>
            <person name="Zhao F."/>
            <person name="Overmann J."/>
            <person name="Bryant D.A."/>
            <person name="Richardson P."/>
        </authorList>
    </citation>
    <scope>NUCLEOTIDE SEQUENCE [LARGE SCALE GENOMIC DNA]</scope>
    <source>
        <strain evidence="8">BS1</strain>
    </source>
</reference>
<dbReference type="PANTHER" id="PTHR47268:SF4">
    <property type="entry name" value="ACYLPHOSPHATASE"/>
    <property type="match status" value="1"/>
</dbReference>
<dbReference type="eggNOG" id="COG1254">
    <property type="taxonomic scope" value="Bacteria"/>
</dbReference>
<dbReference type="InterPro" id="IPR017968">
    <property type="entry name" value="Acylphosphatase_CS"/>
</dbReference>
<dbReference type="Gene3D" id="3.30.70.100">
    <property type="match status" value="1"/>
</dbReference>
<dbReference type="STRING" id="331678.Cphamn1_0099"/>
<dbReference type="EMBL" id="CP001101">
    <property type="protein sequence ID" value="ACE03082.1"/>
    <property type="molecule type" value="Genomic_DNA"/>
</dbReference>
<evidence type="ECO:0000256" key="2">
    <source>
        <dbReference type="ARBA" id="ARBA00012150"/>
    </source>
</evidence>
<dbReference type="GO" id="GO:0003998">
    <property type="term" value="F:acylphosphatase activity"/>
    <property type="evidence" value="ECO:0007669"/>
    <property type="project" value="UniProtKB-EC"/>
</dbReference>
<dbReference type="InterPro" id="IPR036046">
    <property type="entry name" value="Acylphosphatase-like_dom_sf"/>
</dbReference>